<feature type="compositionally biased region" description="Basic and acidic residues" evidence="1">
    <location>
        <begin position="145"/>
        <end position="164"/>
    </location>
</feature>
<dbReference type="GO" id="GO:0005525">
    <property type="term" value="F:GTP binding"/>
    <property type="evidence" value="ECO:0007669"/>
    <property type="project" value="InterPro"/>
</dbReference>
<evidence type="ECO:0000313" key="2">
    <source>
        <dbReference type="EMBL" id="CAD7578964.1"/>
    </source>
</evidence>
<dbReference type="SUPFAM" id="SSF52540">
    <property type="entry name" value="P-loop containing nucleoside triphosphate hydrolases"/>
    <property type="match status" value="1"/>
</dbReference>
<accession>A0A7R9PDD2</accession>
<protein>
    <submittedName>
        <fullName evidence="2">(California timema) hypothetical protein</fullName>
    </submittedName>
</protein>
<reference evidence="2" key="1">
    <citation type="submission" date="2020-11" db="EMBL/GenBank/DDBJ databases">
        <authorList>
            <person name="Tran Van P."/>
        </authorList>
    </citation>
    <scope>NUCLEOTIDE SEQUENCE</scope>
</reference>
<dbReference type="InterPro" id="IPR001806">
    <property type="entry name" value="Small_GTPase"/>
</dbReference>
<dbReference type="Gene3D" id="3.40.50.300">
    <property type="entry name" value="P-loop containing nucleotide triphosphate hydrolases"/>
    <property type="match status" value="1"/>
</dbReference>
<evidence type="ECO:0000256" key="1">
    <source>
        <dbReference type="SAM" id="MobiDB-lite"/>
    </source>
</evidence>
<dbReference type="PROSITE" id="PS51419">
    <property type="entry name" value="RAB"/>
    <property type="match status" value="1"/>
</dbReference>
<organism evidence="2">
    <name type="scientific">Timema californicum</name>
    <name type="common">California timema</name>
    <name type="synonym">Walking stick</name>
    <dbReference type="NCBI Taxonomy" id="61474"/>
    <lineage>
        <taxon>Eukaryota</taxon>
        <taxon>Metazoa</taxon>
        <taxon>Ecdysozoa</taxon>
        <taxon>Arthropoda</taxon>
        <taxon>Hexapoda</taxon>
        <taxon>Insecta</taxon>
        <taxon>Pterygota</taxon>
        <taxon>Neoptera</taxon>
        <taxon>Polyneoptera</taxon>
        <taxon>Phasmatodea</taxon>
        <taxon>Timematodea</taxon>
        <taxon>Timematoidea</taxon>
        <taxon>Timematidae</taxon>
        <taxon>Timema</taxon>
    </lineage>
</organism>
<dbReference type="GO" id="GO:0003924">
    <property type="term" value="F:GTPase activity"/>
    <property type="evidence" value="ECO:0007669"/>
    <property type="project" value="InterPro"/>
</dbReference>
<gene>
    <name evidence="2" type="ORF">TCMB3V08_LOCUS11501</name>
</gene>
<feature type="region of interest" description="Disordered" evidence="1">
    <location>
        <begin position="145"/>
        <end position="165"/>
    </location>
</feature>
<sequence>MVSNKCDLETLREVEFAEAEAMCEYIPEILFVLETSAKENTNVEDAFMCLATELKRRHDGNSFCDESNADTKHIDSQRILFTATNRETNNTKLELGFIKELWEGRVFNTASYYPVGLYALSTNYTNSLGIGKFELEEVNPHLRGGRVENHLGKTDPSSPDRDSNLDLLVLSSQAQHD</sequence>
<dbReference type="AlphaFoldDB" id="A0A7R9PDD2"/>
<dbReference type="Pfam" id="PF00071">
    <property type="entry name" value="Ras"/>
    <property type="match status" value="1"/>
</dbReference>
<name>A0A7R9PDD2_TIMCA</name>
<dbReference type="EMBL" id="OE189284">
    <property type="protein sequence ID" value="CAD7578964.1"/>
    <property type="molecule type" value="Genomic_DNA"/>
</dbReference>
<proteinExistence type="predicted"/>
<dbReference type="InterPro" id="IPR027417">
    <property type="entry name" value="P-loop_NTPase"/>
</dbReference>